<protein>
    <submittedName>
        <fullName evidence="2">Uncharacterized protein</fullName>
    </submittedName>
</protein>
<sequence>MGPQVDVGHGAFFLSPGAAITQGLLRTRPETTGTKFCSRSQRPTPVVPGDCRLLPALRPTVPEGTQGQFPHSAPTDKAWSRGDNAMTPKQACPQPQGLGHNLRSKTQWFTRFYNSHQVSHFTTFFIDARAEISIAESRLIDSEESRTHWASLRTPRGPPLPSSLFLSADRTELRSIAHRCDVGGAKRGTHSRIRNHPSFYMCSLNNDPSAGSPTETLLRLLLPLNDKVQWTSQDVVSSKPPTSPRSEHFTGPFNR</sequence>
<evidence type="ECO:0000313" key="3">
    <source>
        <dbReference type="Proteomes" id="UP000734854"/>
    </source>
</evidence>
<reference evidence="2 3" key="1">
    <citation type="submission" date="2020-08" db="EMBL/GenBank/DDBJ databases">
        <title>Plant Genome Project.</title>
        <authorList>
            <person name="Zhang R.-G."/>
        </authorList>
    </citation>
    <scope>NUCLEOTIDE SEQUENCE [LARGE SCALE GENOMIC DNA]</scope>
    <source>
        <tissue evidence="2">Rhizome</tissue>
    </source>
</reference>
<proteinExistence type="predicted"/>
<feature type="region of interest" description="Disordered" evidence="1">
    <location>
        <begin position="61"/>
        <end position="81"/>
    </location>
</feature>
<accession>A0A8J5BLL5</accession>
<dbReference type="PANTHER" id="PTHR47188:SF1">
    <property type="entry name" value="PROTEIN TAR1"/>
    <property type="match status" value="1"/>
</dbReference>
<dbReference type="PANTHER" id="PTHR47188">
    <property type="entry name" value="PROTEIN TAR1"/>
    <property type="match status" value="1"/>
</dbReference>
<evidence type="ECO:0000313" key="2">
    <source>
        <dbReference type="EMBL" id="KAG6474418.1"/>
    </source>
</evidence>
<dbReference type="GO" id="GO:0043457">
    <property type="term" value="P:regulation of cellular respiration"/>
    <property type="evidence" value="ECO:0007669"/>
    <property type="project" value="InterPro"/>
</dbReference>
<dbReference type="AlphaFoldDB" id="A0A8J5BLL5"/>
<gene>
    <name evidence="2" type="ORF">ZIOFF_068353</name>
</gene>
<evidence type="ECO:0000256" key="1">
    <source>
        <dbReference type="SAM" id="MobiDB-lite"/>
    </source>
</evidence>
<feature type="region of interest" description="Disordered" evidence="1">
    <location>
        <begin position="232"/>
        <end position="255"/>
    </location>
</feature>
<dbReference type="EMBL" id="JACMSC010000019">
    <property type="protein sequence ID" value="KAG6474418.1"/>
    <property type="molecule type" value="Genomic_DNA"/>
</dbReference>
<dbReference type="InterPro" id="IPR044792">
    <property type="entry name" value="TAR1"/>
</dbReference>
<organism evidence="2 3">
    <name type="scientific">Zingiber officinale</name>
    <name type="common">Ginger</name>
    <name type="synonym">Amomum zingiber</name>
    <dbReference type="NCBI Taxonomy" id="94328"/>
    <lineage>
        <taxon>Eukaryota</taxon>
        <taxon>Viridiplantae</taxon>
        <taxon>Streptophyta</taxon>
        <taxon>Embryophyta</taxon>
        <taxon>Tracheophyta</taxon>
        <taxon>Spermatophyta</taxon>
        <taxon>Magnoliopsida</taxon>
        <taxon>Liliopsida</taxon>
        <taxon>Zingiberales</taxon>
        <taxon>Zingiberaceae</taxon>
        <taxon>Zingiber</taxon>
    </lineage>
</organism>
<name>A0A8J5BLL5_ZINOF</name>
<dbReference type="Proteomes" id="UP000734854">
    <property type="component" value="Unassembled WGS sequence"/>
</dbReference>
<comment type="caution">
    <text evidence="2">The sequence shown here is derived from an EMBL/GenBank/DDBJ whole genome shotgun (WGS) entry which is preliminary data.</text>
</comment>
<keyword evidence="3" id="KW-1185">Reference proteome</keyword>